<organism evidence="15">
    <name type="scientific">Culex pipiens</name>
    <name type="common">House mosquito</name>
    <dbReference type="NCBI Taxonomy" id="7175"/>
    <lineage>
        <taxon>Eukaryota</taxon>
        <taxon>Metazoa</taxon>
        <taxon>Ecdysozoa</taxon>
        <taxon>Arthropoda</taxon>
        <taxon>Hexapoda</taxon>
        <taxon>Insecta</taxon>
        <taxon>Pterygota</taxon>
        <taxon>Neoptera</taxon>
        <taxon>Endopterygota</taxon>
        <taxon>Diptera</taxon>
        <taxon>Nematocera</taxon>
        <taxon>Culicoidea</taxon>
        <taxon>Culicidae</taxon>
        <taxon>Culicinae</taxon>
        <taxon>Culicini</taxon>
        <taxon>Culex</taxon>
        <taxon>Culex</taxon>
    </lineage>
</organism>
<dbReference type="InterPro" id="IPR017972">
    <property type="entry name" value="Cyt_P450_CS"/>
</dbReference>
<keyword evidence="10 13" id="KW-0408">Iron</keyword>
<dbReference type="InterPro" id="IPR050476">
    <property type="entry name" value="Insect_CytP450_Detox"/>
</dbReference>
<dbReference type="GO" id="GO:0005789">
    <property type="term" value="C:endoplasmic reticulum membrane"/>
    <property type="evidence" value="ECO:0007669"/>
    <property type="project" value="UniProtKB-SubCell"/>
</dbReference>
<evidence type="ECO:0000256" key="11">
    <source>
        <dbReference type="ARBA" id="ARBA00023033"/>
    </source>
</evidence>
<sequence length="489" mass="56591">MAVALIVLLVCVLLLCIGYVKYQYSYWSRRNVPFIEPRFPYGNFADANRKSIADVAIEQYNQMKNQGRFFGLYFFLQPLVMITDLDLIKTIFITDFTYFPDRGVYHNFRDDPLSAHLFSLEGNKWRSLRARLTPTFTLGKMKMMFPTLKAVGDNLSEYLSKAVGSGTELELKDYMVRFTMDVVGNCAFGIECNSFLEPNSEFRMCGKEFFDSPRHSTMMRLFLRLFPELGQKLRIKWLNDHAAGFFYKLVRDTIDYRQKNSVERNDFMSLLIAMKNKGELSMDETAAQSFIFFLAGFETSSSNQTYCLYELAKNPEYQDKARECVLNALKKHGGVTYEAVSNMQYLDQCINETFRLYPSVPVLERKAFRDYKIPGTDVIIPKGMKVHVPSFAIHRDEQHYPDPLRFNPDRFHPEEVAKRHLCTFLSFGEGPRICIGKRFGMLQSRVGLANVLSKFRIFPCSKTAIPLEYSTRSSVLQPKGGLWLRLEPL</sequence>
<proteinExistence type="inferred from homology"/>
<keyword evidence="7" id="KW-0256">Endoplasmic reticulum</keyword>
<comment type="similarity">
    <text evidence="4 14">Belongs to the cytochrome P450 family.</text>
</comment>
<evidence type="ECO:0000256" key="5">
    <source>
        <dbReference type="ARBA" id="ARBA00022617"/>
    </source>
</evidence>
<feature type="binding site" description="axial binding residue" evidence="13">
    <location>
        <position position="434"/>
    </location>
    <ligand>
        <name>heme</name>
        <dbReference type="ChEBI" id="CHEBI:30413"/>
    </ligand>
    <ligandPart>
        <name>Fe</name>
        <dbReference type="ChEBI" id="CHEBI:18248"/>
    </ligandPart>
</feature>
<dbReference type="PANTHER" id="PTHR24292">
    <property type="entry name" value="CYTOCHROME P450"/>
    <property type="match status" value="1"/>
</dbReference>
<keyword evidence="6 13" id="KW-0479">Metal-binding</keyword>
<dbReference type="FunFam" id="1.10.630.10:FF:000042">
    <property type="entry name" value="Cytochrome P450"/>
    <property type="match status" value="1"/>
</dbReference>
<dbReference type="GO" id="GO:0020037">
    <property type="term" value="F:heme binding"/>
    <property type="evidence" value="ECO:0007669"/>
    <property type="project" value="InterPro"/>
</dbReference>
<evidence type="ECO:0000256" key="2">
    <source>
        <dbReference type="ARBA" id="ARBA00004174"/>
    </source>
</evidence>
<evidence type="ECO:0000256" key="14">
    <source>
        <dbReference type="RuleBase" id="RU000461"/>
    </source>
</evidence>
<dbReference type="InterPro" id="IPR036396">
    <property type="entry name" value="Cyt_P450_sf"/>
</dbReference>
<evidence type="ECO:0000256" key="1">
    <source>
        <dbReference type="ARBA" id="ARBA00001971"/>
    </source>
</evidence>
<dbReference type="InterPro" id="IPR001128">
    <property type="entry name" value="Cyt_P450"/>
</dbReference>
<dbReference type="GO" id="GO:0004497">
    <property type="term" value="F:monooxygenase activity"/>
    <property type="evidence" value="ECO:0007669"/>
    <property type="project" value="UniProtKB-KW"/>
</dbReference>
<keyword evidence="8" id="KW-0492">Microsome</keyword>
<evidence type="ECO:0000256" key="3">
    <source>
        <dbReference type="ARBA" id="ARBA00004406"/>
    </source>
</evidence>
<dbReference type="PRINTS" id="PR00385">
    <property type="entry name" value="P450"/>
</dbReference>
<dbReference type="GO" id="GO:0005506">
    <property type="term" value="F:iron ion binding"/>
    <property type="evidence" value="ECO:0007669"/>
    <property type="project" value="InterPro"/>
</dbReference>
<evidence type="ECO:0000256" key="13">
    <source>
        <dbReference type="PIRSR" id="PIRSR602401-1"/>
    </source>
</evidence>
<dbReference type="GO" id="GO:0016705">
    <property type="term" value="F:oxidoreductase activity, acting on paired donors, with incorporation or reduction of molecular oxygen"/>
    <property type="evidence" value="ECO:0007669"/>
    <property type="project" value="InterPro"/>
</dbReference>
<keyword evidence="9 14" id="KW-0560">Oxidoreductase</keyword>
<keyword evidence="11 14" id="KW-0503">Monooxygenase</keyword>
<dbReference type="Pfam" id="PF00067">
    <property type="entry name" value="p450"/>
    <property type="match status" value="1"/>
</dbReference>
<dbReference type="SUPFAM" id="SSF48264">
    <property type="entry name" value="Cytochrome P450"/>
    <property type="match status" value="1"/>
</dbReference>
<evidence type="ECO:0000256" key="10">
    <source>
        <dbReference type="ARBA" id="ARBA00023004"/>
    </source>
</evidence>
<dbReference type="CDD" id="cd11056">
    <property type="entry name" value="CYP6-like"/>
    <property type="match status" value="1"/>
</dbReference>
<reference evidence="15" key="1">
    <citation type="submission" date="2021-05" db="EMBL/GenBank/DDBJ databases">
        <authorList>
            <person name="Alioto T."/>
            <person name="Alioto T."/>
            <person name="Gomez Garrido J."/>
        </authorList>
    </citation>
    <scope>NUCLEOTIDE SEQUENCE</scope>
</reference>
<dbReference type="PRINTS" id="PR00463">
    <property type="entry name" value="EP450I"/>
</dbReference>
<evidence type="ECO:0000256" key="7">
    <source>
        <dbReference type="ARBA" id="ARBA00022824"/>
    </source>
</evidence>
<evidence type="ECO:0000256" key="6">
    <source>
        <dbReference type="ARBA" id="ARBA00022723"/>
    </source>
</evidence>
<accession>A0A8D8B8S5</accession>
<evidence type="ECO:0000256" key="12">
    <source>
        <dbReference type="ARBA" id="ARBA00023136"/>
    </source>
</evidence>
<keyword evidence="12" id="KW-0472">Membrane</keyword>
<comment type="cofactor">
    <cofactor evidence="1 13">
        <name>heme</name>
        <dbReference type="ChEBI" id="CHEBI:30413"/>
    </cofactor>
</comment>
<evidence type="ECO:0000256" key="9">
    <source>
        <dbReference type="ARBA" id="ARBA00023002"/>
    </source>
</evidence>
<keyword evidence="5 13" id="KW-0349">Heme</keyword>
<evidence type="ECO:0000313" key="15">
    <source>
        <dbReference type="EMBL" id="CAG6467271.1"/>
    </source>
</evidence>
<dbReference type="Gene3D" id="1.10.630.10">
    <property type="entry name" value="Cytochrome P450"/>
    <property type="match status" value="1"/>
</dbReference>
<name>A0A8D8B8S5_CULPI</name>
<dbReference type="InterPro" id="IPR002401">
    <property type="entry name" value="Cyt_P450_E_grp-I"/>
</dbReference>
<dbReference type="PROSITE" id="PS00086">
    <property type="entry name" value="CYTOCHROME_P450"/>
    <property type="match status" value="1"/>
</dbReference>
<evidence type="ECO:0000256" key="8">
    <source>
        <dbReference type="ARBA" id="ARBA00022848"/>
    </source>
</evidence>
<comment type="subcellular location">
    <subcellularLocation>
        <location evidence="3">Endoplasmic reticulum membrane</location>
        <topology evidence="3">Peripheral membrane protein</topology>
    </subcellularLocation>
    <subcellularLocation>
        <location evidence="2">Microsome membrane</location>
        <topology evidence="2">Peripheral membrane protein</topology>
    </subcellularLocation>
</comment>
<dbReference type="EMBL" id="HBUE01057818">
    <property type="protein sequence ID" value="CAG6467271.1"/>
    <property type="molecule type" value="Transcribed_RNA"/>
</dbReference>
<evidence type="ECO:0000256" key="4">
    <source>
        <dbReference type="ARBA" id="ARBA00010617"/>
    </source>
</evidence>
<dbReference type="AlphaFoldDB" id="A0A8D8B8S5"/>
<protein>
    <submittedName>
        <fullName evidence="15">Cytochrome P450 6a2</fullName>
    </submittedName>
</protein>
<dbReference type="PANTHER" id="PTHR24292:SF103">
    <property type="entry name" value="CYTOCHROME P450 6BS1"/>
    <property type="match status" value="1"/>
</dbReference>